<dbReference type="Proteomes" id="UP000553059">
    <property type="component" value="Unassembled WGS sequence"/>
</dbReference>
<comment type="caution">
    <text evidence="1">The sequence shown here is derived from an EMBL/GenBank/DDBJ whole genome shotgun (WGS) entry which is preliminary data.</text>
</comment>
<name>A0A7C6Z310_9FIRM</name>
<dbReference type="InterPro" id="IPR010985">
    <property type="entry name" value="Ribbon_hlx_hlx"/>
</dbReference>
<evidence type="ECO:0000313" key="1">
    <source>
        <dbReference type="EMBL" id="HHY25870.1"/>
    </source>
</evidence>
<accession>A0A7C6Z310</accession>
<reference evidence="1 2" key="1">
    <citation type="journal article" date="2020" name="Biotechnol. Biofuels">
        <title>New insights from the biogas microbiome by comprehensive genome-resolved metagenomics of nearly 1600 species originating from multiple anaerobic digesters.</title>
        <authorList>
            <person name="Campanaro S."/>
            <person name="Treu L."/>
            <person name="Rodriguez-R L.M."/>
            <person name="Kovalovszki A."/>
            <person name="Ziels R.M."/>
            <person name="Maus I."/>
            <person name="Zhu X."/>
            <person name="Kougias P.G."/>
            <person name="Basile A."/>
            <person name="Luo G."/>
            <person name="Schluter A."/>
            <person name="Konstantinidis K.T."/>
            <person name="Angelidaki I."/>
        </authorList>
    </citation>
    <scope>NUCLEOTIDE SEQUENCE [LARGE SCALE GENOMIC DNA]</scope>
    <source>
        <strain evidence="1">AS05jafATM_4</strain>
    </source>
</reference>
<organism evidence="1 2">
    <name type="scientific">Desulfitobacterium dehalogenans</name>
    <dbReference type="NCBI Taxonomy" id="36854"/>
    <lineage>
        <taxon>Bacteria</taxon>
        <taxon>Bacillati</taxon>
        <taxon>Bacillota</taxon>
        <taxon>Clostridia</taxon>
        <taxon>Eubacteriales</taxon>
        <taxon>Desulfitobacteriaceae</taxon>
        <taxon>Desulfitobacterium</taxon>
    </lineage>
</organism>
<dbReference type="EMBL" id="DUTF01000088">
    <property type="protein sequence ID" value="HHY25870.1"/>
    <property type="molecule type" value="Genomic_DNA"/>
</dbReference>
<protein>
    <recommendedName>
        <fullName evidence="3">Ribbon-helix-helix protein CopG domain-containing protein</fullName>
    </recommendedName>
</protein>
<proteinExistence type="predicted"/>
<gene>
    <name evidence="1" type="ORF">GX523_03795</name>
</gene>
<dbReference type="SUPFAM" id="SSF47598">
    <property type="entry name" value="Ribbon-helix-helix"/>
    <property type="match status" value="1"/>
</dbReference>
<evidence type="ECO:0000313" key="2">
    <source>
        <dbReference type="Proteomes" id="UP000553059"/>
    </source>
</evidence>
<dbReference type="AlphaFoldDB" id="A0A7C6Z310"/>
<dbReference type="GO" id="GO:0006355">
    <property type="term" value="P:regulation of DNA-templated transcription"/>
    <property type="evidence" value="ECO:0007669"/>
    <property type="project" value="InterPro"/>
</dbReference>
<evidence type="ECO:0008006" key="3">
    <source>
        <dbReference type="Google" id="ProtNLM"/>
    </source>
</evidence>
<sequence length="114" mass="13139">MGSELKSVTVKMPPAMVDQIKVIAEIRGETVSDTVRNLINRALEERVYEKNTELLTKVVRQQVEAAIKSYVIFPSLDNTEQTVRLVDQVFERRVSLSRENRDNGKEWINSRGYN</sequence>